<name>J4U956_TRIAS</name>
<reference evidence="1 2" key="1">
    <citation type="journal article" date="2012" name="Eukaryot. Cell">
        <title>Draft genome sequence of CBS 2479, the standard type strain of Trichosporon asahii.</title>
        <authorList>
            <person name="Yang R.Y."/>
            <person name="Li H.T."/>
            <person name="Zhu H."/>
            <person name="Zhou G.P."/>
            <person name="Wang M."/>
            <person name="Wang L."/>
        </authorList>
    </citation>
    <scope>NUCLEOTIDE SEQUENCE [LARGE SCALE GENOMIC DNA]</scope>
    <source>
        <strain evidence="2">ATCC 90039 / CBS 2479 / JCM 2466 / KCTC 7840 / NCYC 2677 / UAMH 7654</strain>
    </source>
</reference>
<sequence length="211" mass="23426">MTSHRNPAHSLNWHPDWSSGGDLTLLSSDEIAFSVPSRPILAVSPALRPGAGGLLPLPLSLRLVLYFLDLALYGQLDFLGPSDNYLTDVLSLAGWLDSLGATSLINLLLVSGRAQRWPLAVEFLLGARLRRTDLCREALNRFNDDGRWRDTVWQPPGTVSDFATLCPRALPLDLWSSVDRRFMWAWVVADVPDTPPSFGLGDKFLEIYQTP</sequence>
<dbReference type="AlphaFoldDB" id="J4U956"/>
<protein>
    <submittedName>
        <fullName evidence="1">Uncharacterized protein</fullName>
    </submittedName>
</protein>
<organism evidence="1 2">
    <name type="scientific">Trichosporon asahii var. asahii (strain ATCC 90039 / CBS 2479 / JCM 2466 / KCTC 7840 / NBRC 103889/ NCYC 2677 / UAMH 7654)</name>
    <name type="common">Yeast</name>
    <dbReference type="NCBI Taxonomy" id="1186058"/>
    <lineage>
        <taxon>Eukaryota</taxon>
        <taxon>Fungi</taxon>
        <taxon>Dikarya</taxon>
        <taxon>Basidiomycota</taxon>
        <taxon>Agaricomycotina</taxon>
        <taxon>Tremellomycetes</taxon>
        <taxon>Trichosporonales</taxon>
        <taxon>Trichosporonaceae</taxon>
        <taxon>Trichosporon</taxon>
    </lineage>
</organism>
<gene>
    <name evidence="1" type="ORF">A1Q1_04118</name>
</gene>
<dbReference type="HOGENOM" id="CLU_1305662_0_0_1"/>
<dbReference type="GeneID" id="25987631"/>
<comment type="caution">
    <text evidence="1">The sequence shown here is derived from an EMBL/GenBank/DDBJ whole genome shotgun (WGS) entry which is preliminary data.</text>
</comment>
<accession>J4U956</accession>
<dbReference type="EMBL" id="ALBS01000262">
    <property type="protein sequence ID" value="EJT47125.1"/>
    <property type="molecule type" value="Genomic_DNA"/>
</dbReference>
<evidence type="ECO:0000313" key="2">
    <source>
        <dbReference type="Proteomes" id="UP000002748"/>
    </source>
</evidence>
<dbReference type="Proteomes" id="UP000002748">
    <property type="component" value="Unassembled WGS sequence"/>
</dbReference>
<dbReference type="RefSeq" id="XP_014177970.1">
    <property type="nucleotide sequence ID" value="XM_014322495.1"/>
</dbReference>
<dbReference type="KEGG" id="tasa:A1Q1_04118"/>
<dbReference type="VEuPathDB" id="FungiDB:A1Q1_04118"/>
<proteinExistence type="predicted"/>
<evidence type="ECO:0000313" key="1">
    <source>
        <dbReference type="EMBL" id="EJT47125.1"/>
    </source>
</evidence>